<dbReference type="Proteomes" id="UP000199068">
    <property type="component" value="Unassembled WGS sequence"/>
</dbReference>
<gene>
    <name evidence="3" type="ORF">SAMN04515677_103449</name>
</gene>
<dbReference type="Pfam" id="PF01757">
    <property type="entry name" value="Acyl_transf_3"/>
    <property type="match status" value="1"/>
</dbReference>
<dbReference type="RefSeq" id="WP_092725142.1">
    <property type="nucleotide sequence ID" value="NZ_FNGW01000003.1"/>
</dbReference>
<evidence type="ECO:0000313" key="4">
    <source>
        <dbReference type="Proteomes" id="UP000199068"/>
    </source>
</evidence>
<keyword evidence="4" id="KW-1185">Reference proteome</keyword>
<keyword evidence="1" id="KW-1133">Transmembrane helix</keyword>
<protein>
    <submittedName>
        <fullName evidence="3">Fucose 4-O-acetylase</fullName>
    </submittedName>
</protein>
<sequence length="324" mass="38245">MEDVKNNYFIDNIKFILIFLVVFGHLIERYINTNTTLMGVYMFIYIFHMPLFIFISGFLSKNINKSKKIYLKTLLIPYIVLNIIWYTLAYIYTGQNSFPLLYPGWTLWFLLSLFFWRISLKYLVKIKYILPISFALGLVVGLVSNGSILSFSRTVVFLPFFLLGYYTDMEKLKKVDDKVNIWIAILGLTIFVAIALFIAENKILDYKFLYGSYSYTELGLNIWQGIFYRIVLYLSSIILSIFVCAITPNKKTFYSEMGKSTMYVYAFHIYVVILIFYFIPTWDKHILTNWVIIISPLFITYILSLKIFEKIYNGLFKSIFKLIK</sequence>
<dbReference type="EMBL" id="FNGW01000003">
    <property type="protein sequence ID" value="SDL80629.1"/>
    <property type="molecule type" value="Genomic_DNA"/>
</dbReference>
<dbReference type="InterPro" id="IPR052734">
    <property type="entry name" value="Nod_factor_acetyltransferase"/>
</dbReference>
<feature type="transmembrane region" description="Helical" evidence="1">
    <location>
        <begin position="128"/>
        <end position="144"/>
    </location>
</feature>
<name>A0A1G9N2B0_9FIRM</name>
<evidence type="ECO:0000259" key="2">
    <source>
        <dbReference type="Pfam" id="PF01757"/>
    </source>
</evidence>
<reference evidence="3 4" key="1">
    <citation type="submission" date="2016-10" db="EMBL/GenBank/DDBJ databases">
        <authorList>
            <person name="de Groot N.N."/>
        </authorList>
    </citation>
    <scope>NUCLEOTIDE SEQUENCE [LARGE SCALE GENOMIC DNA]</scope>
    <source>
        <strain evidence="3 4">DSM 797</strain>
    </source>
</reference>
<feature type="transmembrane region" description="Helical" evidence="1">
    <location>
        <begin position="98"/>
        <end position="116"/>
    </location>
</feature>
<accession>A0A1G9N2B0</accession>
<feature type="transmembrane region" description="Helical" evidence="1">
    <location>
        <begin position="179"/>
        <end position="199"/>
    </location>
</feature>
<dbReference type="AlphaFoldDB" id="A0A1G9N2B0"/>
<keyword evidence="1" id="KW-0812">Transmembrane</keyword>
<dbReference type="GO" id="GO:0016747">
    <property type="term" value="F:acyltransferase activity, transferring groups other than amino-acyl groups"/>
    <property type="evidence" value="ECO:0007669"/>
    <property type="project" value="InterPro"/>
</dbReference>
<dbReference type="PANTHER" id="PTHR37312:SF1">
    <property type="entry name" value="MEMBRANE-BOUND ACYLTRANSFERASE YKRP-RELATED"/>
    <property type="match status" value="1"/>
</dbReference>
<feature type="transmembrane region" description="Helical" evidence="1">
    <location>
        <begin position="37"/>
        <end position="59"/>
    </location>
</feature>
<evidence type="ECO:0000256" key="1">
    <source>
        <dbReference type="SAM" id="Phobius"/>
    </source>
</evidence>
<keyword evidence="1" id="KW-0472">Membrane</keyword>
<feature type="domain" description="Acyltransferase 3" evidence="2">
    <location>
        <begin position="7"/>
        <end position="305"/>
    </location>
</feature>
<feature type="transmembrane region" description="Helical" evidence="1">
    <location>
        <begin position="71"/>
        <end position="92"/>
    </location>
</feature>
<dbReference type="STRING" id="1121325.SAMN04515677_103449"/>
<feature type="transmembrane region" description="Helical" evidence="1">
    <location>
        <begin position="12"/>
        <end position="31"/>
    </location>
</feature>
<feature type="transmembrane region" description="Helical" evidence="1">
    <location>
        <begin position="150"/>
        <end position="167"/>
    </location>
</feature>
<feature type="transmembrane region" description="Helical" evidence="1">
    <location>
        <begin position="226"/>
        <end position="248"/>
    </location>
</feature>
<feature type="transmembrane region" description="Helical" evidence="1">
    <location>
        <begin position="260"/>
        <end position="280"/>
    </location>
</feature>
<organism evidence="3 4">
    <name type="scientific">Romboutsia lituseburensis DSM 797</name>
    <dbReference type="NCBI Taxonomy" id="1121325"/>
    <lineage>
        <taxon>Bacteria</taxon>
        <taxon>Bacillati</taxon>
        <taxon>Bacillota</taxon>
        <taxon>Clostridia</taxon>
        <taxon>Peptostreptococcales</taxon>
        <taxon>Peptostreptococcaceae</taxon>
        <taxon>Romboutsia</taxon>
    </lineage>
</organism>
<dbReference type="InterPro" id="IPR002656">
    <property type="entry name" value="Acyl_transf_3_dom"/>
</dbReference>
<evidence type="ECO:0000313" key="3">
    <source>
        <dbReference type="EMBL" id="SDL80629.1"/>
    </source>
</evidence>
<feature type="transmembrane region" description="Helical" evidence="1">
    <location>
        <begin position="286"/>
        <end position="308"/>
    </location>
</feature>
<dbReference type="PANTHER" id="PTHR37312">
    <property type="entry name" value="MEMBRANE-BOUND ACYLTRANSFERASE YKRP-RELATED"/>
    <property type="match status" value="1"/>
</dbReference>
<proteinExistence type="predicted"/>